<evidence type="ECO:0000313" key="6">
    <source>
        <dbReference type="Proteomes" id="UP000697107"/>
    </source>
</evidence>
<dbReference type="EMBL" id="RCMG01000093">
    <property type="protein sequence ID" value="KAG2863907.1"/>
    <property type="molecule type" value="Genomic_DNA"/>
</dbReference>
<dbReference type="EMBL" id="RCMI01000081">
    <property type="protein sequence ID" value="KAG2937248.1"/>
    <property type="molecule type" value="Genomic_DNA"/>
</dbReference>
<dbReference type="AlphaFoldDB" id="A0A8T1GAK2"/>
<dbReference type="EMBL" id="RCMK01000038">
    <property type="protein sequence ID" value="KAG2952387.1"/>
    <property type="molecule type" value="Genomic_DNA"/>
</dbReference>
<dbReference type="Proteomes" id="UP000736787">
    <property type="component" value="Unassembled WGS sequence"/>
</dbReference>
<protein>
    <submittedName>
        <fullName evidence="5">Uncharacterized protein</fullName>
    </submittedName>
</protein>
<feature type="region of interest" description="Disordered" evidence="1">
    <location>
        <begin position="1"/>
        <end position="50"/>
    </location>
</feature>
<evidence type="ECO:0000313" key="5">
    <source>
        <dbReference type="EMBL" id="KAG2992613.1"/>
    </source>
</evidence>
<reference evidence="5" key="1">
    <citation type="submission" date="2018-10" db="EMBL/GenBank/DDBJ databases">
        <title>Effector identification in a new, highly contiguous assembly of the strawberry crown rot pathogen Phytophthora cactorum.</title>
        <authorList>
            <person name="Armitage A.D."/>
            <person name="Nellist C.F."/>
            <person name="Bates H."/>
            <person name="Vickerstaff R.J."/>
            <person name="Harrison R.J."/>
        </authorList>
    </citation>
    <scope>NUCLEOTIDE SEQUENCE</scope>
    <source>
        <strain evidence="2">15-7</strain>
        <strain evidence="3">4032</strain>
        <strain evidence="4">4040</strain>
        <strain evidence="5">P415</strain>
    </source>
</reference>
<dbReference type="Proteomes" id="UP000697107">
    <property type="component" value="Unassembled WGS sequence"/>
</dbReference>
<accession>A0A8T1GAK2</accession>
<evidence type="ECO:0000313" key="4">
    <source>
        <dbReference type="EMBL" id="KAG2952387.1"/>
    </source>
</evidence>
<proteinExistence type="predicted"/>
<dbReference type="VEuPathDB" id="FungiDB:PC110_g21348"/>
<dbReference type="EMBL" id="RCML01000084">
    <property type="protein sequence ID" value="KAG2992613.1"/>
    <property type="molecule type" value="Genomic_DNA"/>
</dbReference>
<evidence type="ECO:0000313" key="2">
    <source>
        <dbReference type="EMBL" id="KAG2863907.1"/>
    </source>
</evidence>
<gene>
    <name evidence="2" type="ORF">PC113_g5031</name>
    <name evidence="3" type="ORF">PC115_g4306</name>
    <name evidence="4" type="ORF">PC117_g2863</name>
    <name evidence="5" type="ORF">PC118_g4452</name>
</gene>
<evidence type="ECO:0000256" key="1">
    <source>
        <dbReference type="SAM" id="MobiDB-lite"/>
    </source>
</evidence>
<evidence type="ECO:0000313" key="3">
    <source>
        <dbReference type="EMBL" id="KAG2937248.1"/>
    </source>
</evidence>
<comment type="caution">
    <text evidence="5">The sequence shown here is derived from an EMBL/GenBank/DDBJ whole genome shotgun (WGS) entry which is preliminary data.</text>
</comment>
<dbReference type="Proteomes" id="UP000735874">
    <property type="component" value="Unassembled WGS sequence"/>
</dbReference>
<organism evidence="5 6">
    <name type="scientific">Phytophthora cactorum</name>
    <dbReference type="NCBI Taxonomy" id="29920"/>
    <lineage>
        <taxon>Eukaryota</taxon>
        <taxon>Sar</taxon>
        <taxon>Stramenopiles</taxon>
        <taxon>Oomycota</taxon>
        <taxon>Peronosporomycetes</taxon>
        <taxon>Peronosporales</taxon>
        <taxon>Peronosporaceae</taxon>
        <taxon>Phytophthora</taxon>
    </lineage>
</organism>
<sequence>MTENRGARKRANSEASGEIKRRRITPATTAGRTPDADNLPSFHGELSSSDVRGLSFTKRDGLSGPHGLVLDNRYHYIRPGANANDEEGVDYLKGEAAVLQFIASSADDDVGVMSSGASGYGSGLCTRDPWVLVLNKEAVGKVDVVAARLTEIGSAAKAVKWQES</sequence>
<dbReference type="Proteomes" id="UP000774804">
    <property type="component" value="Unassembled WGS sequence"/>
</dbReference>
<name>A0A8T1GAK2_9STRA</name>